<keyword evidence="1" id="KW-0472">Membrane</keyword>
<dbReference type="InterPro" id="IPR023997">
    <property type="entry name" value="TonB-dep_OMP_SusC/RagA_CS"/>
</dbReference>
<dbReference type="Pfam" id="PF13715">
    <property type="entry name" value="CarbopepD_reg_2"/>
    <property type="match status" value="1"/>
</dbReference>
<evidence type="ECO:0000256" key="1">
    <source>
        <dbReference type="PROSITE-ProRule" id="PRU01360"/>
    </source>
</evidence>
<dbReference type="Gene3D" id="2.170.130.10">
    <property type="entry name" value="TonB-dependent receptor, plug domain"/>
    <property type="match status" value="1"/>
</dbReference>
<dbReference type="Proteomes" id="UP001162741">
    <property type="component" value="Chromosome"/>
</dbReference>
<keyword evidence="1" id="KW-1134">Transmembrane beta strand</keyword>
<dbReference type="RefSeq" id="WP_264279722.1">
    <property type="nucleotide sequence ID" value="NZ_CP107006.1"/>
</dbReference>
<feature type="chain" id="PRO_5047469730" evidence="2">
    <location>
        <begin position="36"/>
        <end position="1052"/>
    </location>
</feature>
<dbReference type="SUPFAM" id="SSF49464">
    <property type="entry name" value="Carboxypeptidase regulatory domain-like"/>
    <property type="match status" value="1"/>
</dbReference>
<keyword evidence="1" id="KW-0813">Transport</keyword>
<keyword evidence="4" id="KW-0675">Receptor</keyword>
<evidence type="ECO:0000313" key="5">
    <source>
        <dbReference type="Proteomes" id="UP001162741"/>
    </source>
</evidence>
<reference evidence="4" key="1">
    <citation type="submission" date="2022-10" db="EMBL/GenBank/DDBJ databases">
        <title>Chitinophaga sp. nov., isolated from soil.</title>
        <authorList>
            <person name="Jeon C.O."/>
        </authorList>
    </citation>
    <scope>NUCLEOTIDE SEQUENCE</scope>
    <source>
        <strain evidence="4">R8</strain>
    </source>
</reference>
<feature type="signal peptide" evidence="2">
    <location>
        <begin position="1"/>
        <end position="35"/>
    </location>
</feature>
<dbReference type="PROSITE" id="PS52016">
    <property type="entry name" value="TONB_DEPENDENT_REC_3"/>
    <property type="match status" value="1"/>
</dbReference>
<organism evidence="4 5">
    <name type="scientific">Chitinophaga horti</name>
    <dbReference type="NCBI Taxonomy" id="2920382"/>
    <lineage>
        <taxon>Bacteria</taxon>
        <taxon>Pseudomonadati</taxon>
        <taxon>Bacteroidota</taxon>
        <taxon>Chitinophagia</taxon>
        <taxon>Chitinophagales</taxon>
        <taxon>Chitinophagaceae</taxon>
        <taxon>Chitinophaga</taxon>
    </lineage>
</organism>
<dbReference type="InterPro" id="IPR008969">
    <property type="entry name" value="CarboxyPept-like_regulatory"/>
</dbReference>
<dbReference type="InterPro" id="IPR037066">
    <property type="entry name" value="Plug_dom_sf"/>
</dbReference>
<proteinExistence type="inferred from homology"/>
<comment type="subcellular location">
    <subcellularLocation>
        <location evidence="1">Cell outer membrane</location>
        <topology evidence="1">Multi-pass membrane protein</topology>
    </subcellularLocation>
</comment>
<keyword evidence="5" id="KW-1185">Reference proteome</keyword>
<gene>
    <name evidence="4" type="ORF">MKQ68_14280</name>
</gene>
<dbReference type="InterPro" id="IPR023996">
    <property type="entry name" value="TonB-dep_OMP_SusC/RagA"/>
</dbReference>
<keyword evidence="2" id="KW-0732">Signal</keyword>
<comment type="similarity">
    <text evidence="1">Belongs to the TonB-dependent receptor family.</text>
</comment>
<evidence type="ECO:0000313" key="4">
    <source>
        <dbReference type="EMBL" id="UYQ91258.1"/>
    </source>
</evidence>
<sequence>MSKHLPRSFAIRRLPLCRLLIPSVALFALSPNVRAAMTTTIVFQDQQPTAAKDGVATGKVVDEANQPLPGVTVSVKGARLGTVTDAQGNFSLRSTSSLAGQTLEFSFMGYLAQQVAYTGEALRVTLKSDQKALGEVIVVGYGTQKKVNMVGAVSAITVDQKITSRSLPNASSALSGLVPGLAVTQSTGMAGRNNAALMIRGLGTVNNANPLVVVDGMPDVNINRVNINDIESISVLKDATSASIYGSRAANGVILITTKSGKGQRRTQLNFNGNYAIEQPVKSYNFMNDYARALTVHQRAALNNTLRSQLLFKDGTIDQWMALAMIDPLKYPSTDWWDIIMRNGTMQNYNVSATGGTEASNFFFSVGTLDQKGLQINNDYKQYNARFNFDYKLKKNMNTGVRFFGNWSQFKYALEDGYTDDDAANTAGFDMQYAIAGITPYDPVSGYFGGVMAYNEDPQAYNPYTVYTNALNRQNRQEANTMAYIDWTPIKGLTARLDYTLNYYNQFRYKADMPNRAYNFQQGIFGSRIYVGDNAPIQNFTNTGYKTMMNARLNYNTQIGKNHELGALFVYSEEYWFDRWQNGSRNDRLYPTLHELDAALPDIQSASGNTNTEGMRSYIGRVNYTAFQRYLLEANFRVDGSSRFLPGSQYGLFSSVAAGWRFSEEAFMASTRSWLSNGKVRVSYGGLGNNSGVGRYEQLNTLASSSYMINATSVKGLVNSKMVNTSLTWENTDVLNIGLDLGFFNGRLTTEMDYYDRLTTGMNRPSDFSIHLSGAYNPPPRRNIGNLRNRGVEMNLTWADKMGDFNYLFNFNGSHNWTRLESWNEFLGRGYTFLGMPYHFVYVYEDMGIAQTWQDVYNATPQGAQPGDILRKDLNGDGKIDGNDQKAYPKLQRDRPTTFLSLRSSLSWKGIDLSFLLTGALGRKDYVTNNYNNTNMGTQRYASTWDHYYNTWNLDNRAAEWPRLGGSGGNRSETQYWLDNMNYMRLKNIQLGYNLPQQWMEKLKINNFRVFGSTENLATITKYRGLDPEIQANRSNAYPLTKSYSVGVNVGF</sequence>
<dbReference type="EMBL" id="CP107006">
    <property type="protein sequence ID" value="UYQ91258.1"/>
    <property type="molecule type" value="Genomic_DNA"/>
</dbReference>
<protein>
    <submittedName>
        <fullName evidence="4">TonB-dependent receptor</fullName>
    </submittedName>
</protein>
<dbReference type="Gene3D" id="2.60.40.1120">
    <property type="entry name" value="Carboxypeptidase-like, regulatory domain"/>
    <property type="match status" value="1"/>
</dbReference>
<evidence type="ECO:0000256" key="2">
    <source>
        <dbReference type="SAM" id="SignalP"/>
    </source>
</evidence>
<dbReference type="NCBIfam" id="TIGR04056">
    <property type="entry name" value="OMP_RagA_SusC"/>
    <property type="match status" value="1"/>
</dbReference>
<name>A0ABY6IVK5_9BACT</name>
<keyword evidence="1" id="KW-0812">Transmembrane</keyword>
<dbReference type="InterPro" id="IPR012910">
    <property type="entry name" value="Plug_dom"/>
</dbReference>
<dbReference type="SUPFAM" id="SSF56935">
    <property type="entry name" value="Porins"/>
    <property type="match status" value="1"/>
</dbReference>
<dbReference type="NCBIfam" id="TIGR04057">
    <property type="entry name" value="SusC_RagA_signa"/>
    <property type="match status" value="1"/>
</dbReference>
<keyword evidence="1" id="KW-0998">Cell outer membrane</keyword>
<dbReference type="Pfam" id="PF07715">
    <property type="entry name" value="Plug"/>
    <property type="match status" value="1"/>
</dbReference>
<accession>A0ABY6IVK5</accession>
<feature type="domain" description="TonB-dependent receptor plug" evidence="3">
    <location>
        <begin position="149"/>
        <end position="253"/>
    </location>
</feature>
<dbReference type="InterPro" id="IPR039426">
    <property type="entry name" value="TonB-dep_rcpt-like"/>
</dbReference>
<evidence type="ECO:0000259" key="3">
    <source>
        <dbReference type="Pfam" id="PF07715"/>
    </source>
</evidence>